<organism evidence="3 4">
    <name type="scientific">Coprinopsis cinerea (strain Okayama-7 / 130 / ATCC MYA-4618 / FGSC 9003)</name>
    <name type="common">Inky cap fungus</name>
    <name type="synonym">Hormographiella aspergillata</name>
    <dbReference type="NCBI Taxonomy" id="240176"/>
    <lineage>
        <taxon>Eukaryota</taxon>
        <taxon>Fungi</taxon>
        <taxon>Dikarya</taxon>
        <taxon>Basidiomycota</taxon>
        <taxon>Agaricomycotina</taxon>
        <taxon>Agaricomycetes</taxon>
        <taxon>Agaricomycetidae</taxon>
        <taxon>Agaricales</taxon>
        <taxon>Agaricineae</taxon>
        <taxon>Psathyrellaceae</taxon>
        <taxon>Coprinopsis</taxon>
    </lineage>
</organism>
<comment type="caution">
    <text evidence="3">The sequence shown here is derived from an EMBL/GenBank/DDBJ whole genome shotgun (WGS) entry which is preliminary data.</text>
</comment>
<gene>
    <name evidence="3" type="ORF">CC1G_03917</name>
</gene>
<accession>A8NH73</accession>
<feature type="domain" description="SRR1-like" evidence="2">
    <location>
        <begin position="2"/>
        <end position="75"/>
    </location>
</feature>
<evidence type="ECO:0000256" key="1">
    <source>
        <dbReference type="SAM" id="MobiDB-lite"/>
    </source>
</evidence>
<dbReference type="EMBL" id="AACS02000002">
    <property type="protein sequence ID" value="EAU88245.2"/>
    <property type="molecule type" value="Genomic_DNA"/>
</dbReference>
<keyword evidence="4" id="KW-1185">Reference proteome</keyword>
<dbReference type="Proteomes" id="UP000001861">
    <property type="component" value="Unassembled WGS sequence"/>
</dbReference>
<dbReference type="VEuPathDB" id="FungiDB:CC1G_03917"/>
<evidence type="ECO:0000259" key="2">
    <source>
        <dbReference type="Pfam" id="PF07985"/>
    </source>
</evidence>
<dbReference type="GeneID" id="6010198"/>
<proteinExistence type="predicted"/>
<dbReference type="HOGENOM" id="CLU_1825183_0_0_1"/>
<reference evidence="3 4" key="1">
    <citation type="journal article" date="2010" name="Proc. Natl. Acad. Sci. U.S.A.">
        <title>Insights into evolution of multicellular fungi from the assembled chromosomes of the mushroom Coprinopsis cinerea (Coprinus cinereus).</title>
        <authorList>
            <person name="Stajich J.E."/>
            <person name="Wilke S.K."/>
            <person name="Ahren D."/>
            <person name="Au C.H."/>
            <person name="Birren B.W."/>
            <person name="Borodovsky M."/>
            <person name="Burns C."/>
            <person name="Canback B."/>
            <person name="Casselton L.A."/>
            <person name="Cheng C.K."/>
            <person name="Deng J."/>
            <person name="Dietrich F.S."/>
            <person name="Fargo D.C."/>
            <person name="Farman M.L."/>
            <person name="Gathman A.C."/>
            <person name="Goldberg J."/>
            <person name="Guigo R."/>
            <person name="Hoegger P.J."/>
            <person name="Hooker J.B."/>
            <person name="Huggins A."/>
            <person name="James T.Y."/>
            <person name="Kamada T."/>
            <person name="Kilaru S."/>
            <person name="Kodira C."/>
            <person name="Kues U."/>
            <person name="Kupfer D."/>
            <person name="Kwan H.S."/>
            <person name="Lomsadze A."/>
            <person name="Li W."/>
            <person name="Lilly W.W."/>
            <person name="Ma L.J."/>
            <person name="Mackey A.J."/>
            <person name="Manning G."/>
            <person name="Martin F."/>
            <person name="Muraguchi H."/>
            <person name="Natvig D.O."/>
            <person name="Palmerini H."/>
            <person name="Ramesh M.A."/>
            <person name="Rehmeyer C.J."/>
            <person name="Roe B.A."/>
            <person name="Shenoy N."/>
            <person name="Stanke M."/>
            <person name="Ter-Hovhannisyan V."/>
            <person name="Tunlid A."/>
            <person name="Velagapudi R."/>
            <person name="Vision T.J."/>
            <person name="Zeng Q."/>
            <person name="Zolan M.E."/>
            <person name="Pukkila P.J."/>
        </authorList>
    </citation>
    <scope>NUCLEOTIDE SEQUENCE [LARGE SCALE GENOMIC DNA]</scope>
    <source>
        <strain evidence="4">Okayama-7 / 130 / ATCC MYA-4618 / FGSC 9003</strain>
    </source>
</reference>
<dbReference type="Pfam" id="PF07985">
    <property type="entry name" value="SRR1"/>
    <property type="match status" value="1"/>
</dbReference>
<dbReference type="KEGG" id="cci:CC1G_03917"/>
<dbReference type="InParanoid" id="A8NH73"/>
<sequence>MELYNSIISTNWSETNLKNFILVGNRLAEYIDSNPSQKLKANVPYLFHIASKLECRPFSASKLWPTAFNNTCVQYLPPPMTGNDSKALEEILASIPQPPTESQSKKPTSRHKGAEPSLDMGAQSQLGGGRRVDNAATAGTG</sequence>
<evidence type="ECO:0000313" key="4">
    <source>
        <dbReference type="Proteomes" id="UP000001861"/>
    </source>
</evidence>
<evidence type="ECO:0000313" key="3">
    <source>
        <dbReference type="EMBL" id="EAU88245.2"/>
    </source>
</evidence>
<name>A8NH73_COPC7</name>
<dbReference type="RefSeq" id="XP_001833700.2">
    <property type="nucleotide sequence ID" value="XM_001833648.2"/>
</dbReference>
<dbReference type="OrthoDB" id="551431at2759"/>
<dbReference type="InterPro" id="IPR012942">
    <property type="entry name" value="SRR1-like"/>
</dbReference>
<protein>
    <recommendedName>
        <fullName evidence="2">SRR1-like domain-containing protein</fullName>
    </recommendedName>
</protein>
<feature type="region of interest" description="Disordered" evidence="1">
    <location>
        <begin position="92"/>
        <end position="141"/>
    </location>
</feature>
<dbReference type="AlphaFoldDB" id="A8NH73"/>